<gene>
    <name evidence="1" type="primary">NDUA6</name>
    <name evidence="1" type="ORF">TR103924</name>
</gene>
<evidence type="ECO:0000313" key="1">
    <source>
        <dbReference type="EMBL" id="JAP42884.1"/>
    </source>
</evidence>
<reference evidence="1" key="1">
    <citation type="submission" date="2016-01" db="EMBL/GenBank/DDBJ databases">
        <title>Reference transcriptome for the parasite Schistocephalus solidus: insights into the molecular evolution of parasitism.</title>
        <authorList>
            <person name="Hebert F.O."/>
            <person name="Grambauer S."/>
            <person name="Barber I."/>
            <person name="Landry C.R."/>
            <person name="Aubin-Horth N."/>
        </authorList>
    </citation>
    <scope>NUCLEOTIDE SEQUENCE</scope>
</reference>
<protein>
    <submittedName>
        <fullName evidence="1">NADH dehydrogenase [ubiquinone] 1 alpha subcomplex subunit 6</fullName>
    </submittedName>
</protein>
<name>A0A0X3NSV1_SCHSO</name>
<sequence>MNLYLQKNYKQQYPQKRKEGPFTSLWKWANDKLRRLSTCSFDGLLKAKLKLLSTKKFTKEIVGSFDGRLMKSIHHMCVRTPYMSRLNEVILALNIRHEIKVLRDEQVDQSP</sequence>
<accession>A0A0X3NSV1</accession>
<organism evidence="1">
    <name type="scientific">Schistocephalus solidus</name>
    <name type="common">Tapeworm</name>
    <dbReference type="NCBI Taxonomy" id="70667"/>
    <lineage>
        <taxon>Eukaryota</taxon>
        <taxon>Metazoa</taxon>
        <taxon>Spiralia</taxon>
        <taxon>Lophotrochozoa</taxon>
        <taxon>Platyhelminthes</taxon>
        <taxon>Cestoda</taxon>
        <taxon>Eucestoda</taxon>
        <taxon>Diphyllobothriidea</taxon>
        <taxon>Diphyllobothriidae</taxon>
        <taxon>Schistocephalus</taxon>
    </lineage>
</organism>
<proteinExistence type="predicted"/>
<dbReference type="EMBL" id="GEEE01020341">
    <property type="protein sequence ID" value="JAP42884.1"/>
    <property type="molecule type" value="Transcribed_RNA"/>
</dbReference>
<dbReference type="AlphaFoldDB" id="A0A0X3NSV1"/>
<keyword evidence="1" id="KW-0830">Ubiquinone</keyword>